<dbReference type="EMBL" id="CM039172">
    <property type="protein sequence ID" value="KAH9783314.1"/>
    <property type="molecule type" value="Genomic_DNA"/>
</dbReference>
<reference evidence="2" key="1">
    <citation type="journal article" date="2023" name="Hortic. Res.">
        <title>A chromosome-level phased genome enabling allele-level studies in sweet orange: a case study on citrus Huanglongbing tolerance.</title>
        <authorList>
            <person name="Wu B."/>
            <person name="Yu Q."/>
            <person name="Deng Z."/>
            <person name="Duan Y."/>
            <person name="Luo F."/>
            <person name="Gmitter F. Jr."/>
        </authorList>
    </citation>
    <scope>NUCLEOTIDE SEQUENCE [LARGE SCALE GENOMIC DNA]</scope>
    <source>
        <strain evidence="2">cv. Valencia</strain>
    </source>
</reference>
<organism evidence="1 2">
    <name type="scientific">Citrus sinensis</name>
    <name type="common">Sweet orange</name>
    <name type="synonym">Citrus aurantium var. sinensis</name>
    <dbReference type="NCBI Taxonomy" id="2711"/>
    <lineage>
        <taxon>Eukaryota</taxon>
        <taxon>Viridiplantae</taxon>
        <taxon>Streptophyta</taxon>
        <taxon>Embryophyta</taxon>
        <taxon>Tracheophyta</taxon>
        <taxon>Spermatophyta</taxon>
        <taxon>Magnoliopsida</taxon>
        <taxon>eudicotyledons</taxon>
        <taxon>Gunneridae</taxon>
        <taxon>Pentapetalae</taxon>
        <taxon>rosids</taxon>
        <taxon>malvids</taxon>
        <taxon>Sapindales</taxon>
        <taxon>Rutaceae</taxon>
        <taxon>Aurantioideae</taxon>
        <taxon>Citrus</taxon>
    </lineage>
</organism>
<keyword evidence="2" id="KW-1185">Reference proteome</keyword>
<proteinExistence type="predicted"/>
<protein>
    <submittedName>
        <fullName evidence="1">RING-type domain-containing protein</fullName>
    </submittedName>
</protein>
<accession>A0ACB8MBY7</accession>
<evidence type="ECO:0000313" key="2">
    <source>
        <dbReference type="Proteomes" id="UP000829398"/>
    </source>
</evidence>
<evidence type="ECO:0000313" key="1">
    <source>
        <dbReference type="EMBL" id="KAH9783314.1"/>
    </source>
</evidence>
<gene>
    <name evidence="1" type="ORF">KPL71_009261</name>
</gene>
<name>A0ACB8MBY7_CITSI</name>
<comment type="caution">
    <text evidence="1">The sequence shown here is derived from an EMBL/GenBank/DDBJ whole genome shotgun (WGS) entry which is preliminary data.</text>
</comment>
<sequence>MRISQQKPIENRECIPQQEKVHENPQQEIELEDINGIFTCEICIEPISANDKFRNKDLCSHHFCQDCIAKYIEAKVQDNNTAKIECPGVHCDQFLDLFTCKLMIPSNLFSKWCDVLCEDYVLGFERSYCPNRNCMALVVNEGYRCEESGNLRDWNDIAFGKLVERMHGARRPACGSCVERKEEVIIRDGGYIRLVGAVAPAEFGKFWGY</sequence>
<dbReference type="Proteomes" id="UP000829398">
    <property type="component" value="Chromosome 3"/>
</dbReference>